<evidence type="ECO:0000256" key="1">
    <source>
        <dbReference type="SAM" id="MobiDB-lite"/>
    </source>
</evidence>
<comment type="caution">
    <text evidence="2">The sequence shown here is derived from an EMBL/GenBank/DDBJ whole genome shotgun (WGS) entry which is preliminary data.</text>
</comment>
<protein>
    <recommendedName>
        <fullName evidence="4">Ubiquitin-like protease family profile domain-containing protein</fullName>
    </recommendedName>
</protein>
<dbReference type="STRING" id="4540.A0A3L6T7L5"/>
<evidence type="ECO:0000313" key="2">
    <source>
        <dbReference type="EMBL" id="RLN34295.1"/>
    </source>
</evidence>
<dbReference type="InterPro" id="IPR038765">
    <property type="entry name" value="Papain-like_cys_pep_sf"/>
</dbReference>
<organism evidence="2 3">
    <name type="scientific">Panicum miliaceum</name>
    <name type="common">Proso millet</name>
    <name type="synonym">Broomcorn millet</name>
    <dbReference type="NCBI Taxonomy" id="4540"/>
    <lineage>
        <taxon>Eukaryota</taxon>
        <taxon>Viridiplantae</taxon>
        <taxon>Streptophyta</taxon>
        <taxon>Embryophyta</taxon>
        <taxon>Tracheophyta</taxon>
        <taxon>Spermatophyta</taxon>
        <taxon>Magnoliopsida</taxon>
        <taxon>Liliopsida</taxon>
        <taxon>Poales</taxon>
        <taxon>Poaceae</taxon>
        <taxon>PACMAD clade</taxon>
        <taxon>Panicoideae</taxon>
        <taxon>Panicodae</taxon>
        <taxon>Paniceae</taxon>
        <taxon>Panicinae</taxon>
        <taxon>Panicum</taxon>
        <taxon>Panicum sect. Panicum</taxon>
    </lineage>
</organism>
<dbReference type="SUPFAM" id="SSF54001">
    <property type="entry name" value="Cysteine proteinases"/>
    <property type="match status" value="1"/>
</dbReference>
<gene>
    <name evidence="2" type="ORF">C2845_PM03G18100</name>
</gene>
<dbReference type="AlphaFoldDB" id="A0A3L6T7L5"/>
<dbReference type="Proteomes" id="UP000275267">
    <property type="component" value="Unassembled WGS sequence"/>
</dbReference>
<sequence>MARQRHHPNVDVSSAESDDVSIEEVQCSQLPSVNESDTYHSISENKYLSDASSHSDDSSFNHALFEQVMRDISDSPTVNHTRDKQMRTVQPIPNNNVTLTMLKFLLNPSSSSLLLDILLADSPDYYNFSSAKSPEVKSPKVQITGSRSLDDNISNMMDKVRIVKFAFGPEPKIQAYPTQSSLDSDFADALFGLLVSSLNKVDLSIILSLLHFVIIFFANPTATLTSKCHYFFANVADNLLKHPNEANGDYMMKAFKQYGKTRPLSQTDLLHFPTFFENHGSLFIVDIKDSKFVFLDSYFRKDDDYQVNMREQLGDDTK</sequence>
<dbReference type="Gene3D" id="3.40.395.10">
    <property type="entry name" value="Adenoviral Proteinase, Chain A"/>
    <property type="match status" value="1"/>
</dbReference>
<dbReference type="OrthoDB" id="696486at2759"/>
<proteinExistence type="predicted"/>
<evidence type="ECO:0000313" key="3">
    <source>
        <dbReference type="Proteomes" id="UP000275267"/>
    </source>
</evidence>
<dbReference type="EMBL" id="PQIB02000002">
    <property type="protein sequence ID" value="RLN34295.1"/>
    <property type="molecule type" value="Genomic_DNA"/>
</dbReference>
<reference evidence="3" key="1">
    <citation type="journal article" date="2019" name="Nat. Commun.">
        <title>The genome of broomcorn millet.</title>
        <authorList>
            <person name="Zou C."/>
            <person name="Miki D."/>
            <person name="Li D."/>
            <person name="Tang Q."/>
            <person name="Xiao L."/>
            <person name="Rajput S."/>
            <person name="Deng P."/>
            <person name="Jia W."/>
            <person name="Huang R."/>
            <person name="Zhang M."/>
            <person name="Sun Y."/>
            <person name="Hu J."/>
            <person name="Fu X."/>
            <person name="Schnable P.S."/>
            <person name="Li F."/>
            <person name="Zhang H."/>
            <person name="Feng B."/>
            <person name="Zhu X."/>
            <person name="Liu R."/>
            <person name="Schnable J.C."/>
            <person name="Zhu J.-K."/>
            <person name="Zhang H."/>
        </authorList>
    </citation>
    <scope>NUCLEOTIDE SEQUENCE [LARGE SCALE GENOMIC DNA]</scope>
</reference>
<name>A0A3L6T7L5_PANMI</name>
<keyword evidence="3" id="KW-1185">Reference proteome</keyword>
<accession>A0A3L6T7L5</accession>
<evidence type="ECO:0008006" key="4">
    <source>
        <dbReference type="Google" id="ProtNLM"/>
    </source>
</evidence>
<feature type="region of interest" description="Disordered" evidence="1">
    <location>
        <begin position="1"/>
        <end position="22"/>
    </location>
</feature>